<evidence type="ECO:0000256" key="5">
    <source>
        <dbReference type="SAM" id="Coils"/>
    </source>
</evidence>
<evidence type="ECO:0000256" key="7">
    <source>
        <dbReference type="SAM" id="Phobius"/>
    </source>
</evidence>
<feature type="transmembrane region" description="Helical" evidence="7">
    <location>
        <begin position="12"/>
        <end position="40"/>
    </location>
</feature>
<keyword evidence="9" id="KW-1185">Reference proteome</keyword>
<reference evidence="8 9" key="1">
    <citation type="submission" date="2024-01" db="EMBL/GenBank/DDBJ databases">
        <title>novel species in genus Adlercreutzia.</title>
        <authorList>
            <person name="Liu X."/>
        </authorList>
    </citation>
    <scope>NUCLEOTIDE SEQUENCE [LARGE SCALE GENOMIC DNA]</scope>
    <source>
        <strain evidence="8 9">R22</strain>
    </source>
</reference>
<organism evidence="8 9">
    <name type="scientific">Adlercreutzia shanghongiae</name>
    <dbReference type="NCBI Taxonomy" id="3111773"/>
    <lineage>
        <taxon>Bacteria</taxon>
        <taxon>Bacillati</taxon>
        <taxon>Actinomycetota</taxon>
        <taxon>Coriobacteriia</taxon>
        <taxon>Eggerthellales</taxon>
        <taxon>Eggerthellaceae</taxon>
        <taxon>Adlercreutzia</taxon>
    </lineage>
</organism>
<name>A0ABU6IXI3_9ACTN</name>
<dbReference type="InterPro" id="IPR050368">
    <property type="entry name" value="ClC-type_chloride_channel"/>
</dbReference>
<feature type="coiled-coil region" evidence="5">
    <location>
        <begin position="430"/>
        <end position="457"/>
    </location>
</feature>
<sequence length="482" mass="50173">MGGIDGGQVLRHGLFAVLVGVAGAAASVVLCLLVSFAYTLVCDHPWLLYLLPVLGVASLLMYRAMKLPLDTTTHTVVNDIRADREISPWLAPGILLGTALSILGGASVGKEAGALHMGASLGDLIARPMRLRPVTRKEQAVGDGHVGMRAYAAATGMAACFAALFFAPLGSTAFVIELARYERSVVRHLPTMLLACFVAFALASLVGIGDIIPKVPLPGLSWPIVGQCIVIAVACALVGTLYIKAIEGLQRVTKRASKNYYLWVALGGIVMIALVSLFGWQGFEGTGGNQLALALSGEQEPWAFAVKTLLTVVCLGLWFRGGEIMPTFTIGALLGASCTVMTGGEAGWSAAVGLVAFFAAMSRCPLAAFFMGCEIFGWAGAPLFALAVAVSFSLGRDVGYYGRGATSVLREAAHIRRHGRPSRPGEVEGKSLLEDVIESSQSNLVKLEDALQRHADAAAAAAEGAAGAPSAPPASADSVKKP</sequence>
<dbReference type="InterPro" id="IPR001807">
    <property type="entry name" value="ClC"/>
</dbReference>
<evidence type="ECO:0000313" key="9">
    <source>
        <dbReference type="Proteomes" id="UP001343724"/>
    </source>
</evidence>
<feature type="transmembrane region" description="Helical" evidence="7">
    <location>
        <begin position="331"/>
        <end position="360"/>
    </location>
</feature>
<comment type="caution">
    <text evidence="8">The sequence shown here is derived from an EMBL/GenBank/DDBJ whole genome shotgun (WGS) entry which is preliminary data.</text>
</comment>
<dbReference type="SUPFAM" id="SSF81340">
    <property type="entry name" value="Clc chloride channel"/>
    <property type="match status" value="1"/>
</dbReference>
<feature type="region of interest" description="Disordered" evidence="6">
    <location>
        <begin position="462"/>
        <end position="482"/>
    </location>
</feature>
<feature type="transmembrane region" description="Helical" evidence="7">
    <location>
        <begin position="86"/>
        <end position="108"/>
    </location>
</feature>
<evidence type="ECO:0000256" key="6">
    <source>
        <dbReference type="SAM" id="MobiDB-lite"/>
    </source>
</evidence>
<feature type="transmembrane region" description="Helical" evidence="7">
    <location>
        <begin position="46"/>
        <end position="65"/>
    </location>
</feature>
<evidence type="ECO:0000256" key="1">
    <source>
        <dbReference type="ARBA" id="ARBA00004141"/>
    </source>
</evidence>
<dbReference type="PANTHER" id="PTHR43427">
    <property type="entry name" value="CHLORIDE CHANNEL PROTEIN CLC-E"/>
    <property type="match status" value="1"/>
</dbReference>
<dbReference type="EMBL" id="JAYMFH010000003">
    <property type="protein sequence ID" value="MEC4294567.1"/>
    <property type="molecule type" value="Genomic_DNA"/>
</dbReference>
<evidence type="ECO:0000256" key="2">
    <source>
        <dbReference type="ARBA" id="ARBA00022692"/>
    </source>
</evidence>
<feature type="transmembrane region" description="Helical" evidence="7">
    <location>
        <begin position="366"/>
        <end position="394"/>
    </location>
</feature>
<proteinExistence type="predicted"/>
<dbReference type="Gene3D" id="1.10.3080.10">
    <property type="entry name" value="Clc chloride channel"/>
    <property type="match status" value="1"/>
</dbReference>
<feature type="transmembrane region" description="Helical" evidence="7">
    <location>
        <begin position="260"/>
        <end position="281"/>
    </location>
</feature>
<dbReference type="Pfam" id="PF00654">
    <property type="entry name" value="Voltage_CLC"/>
    <property type="match status" value="1"/>
</dbReference>
<feature type="transmembrane region" description="Helical" evidence="7">
    <location>
        <begin position="301"/>
        <end position="319"/>
    </location>
</feature>
<feature type="transmembrane region" description="Helical" evidence="7">
    <location>
        <begin position="151"/>
        <end position="176"/>
    </location>
</feature>
<evidence type="ECO:0000256" key="3">
    <source>
        <dbReference type="ARBA" id="ARBA00022989"/>
    </source>
</evidence>
<keyword evidence="2 7" id="KW-0812">Transmembrane</keyword>
<keyword evidence="4 7" id="KW-0472">Membrane</keyword>
<keyword evidence="5" id="KW-0175">Coiled coil</keyword>
<keyword evidence="3 7" id="KW-1133">Transmembrane helix</keyword>
<protein>
    <submittedName>
        <fullName evidence="8">Chloride channel protein</fullName>
    </submittedName>
</protein>
<dbReference type="PRINTS" id="PR00762">
    <property type="entry name" value="CLCHANNEL"/>
</dbReference>
<dbReference type="InterPro" id="IPR014743">
    <property type="entry name" value="Cl-channel_core"/>
</dbReference>
<evidence type="ECO:0000313" key="8">
    <source>
        <dbReference type="EMBL" id="MEC4294567.1"/>
    </source>
</evidence>
<accession>A0ABU6IXI3</accession>
<dbReference type="PANTHER" id="PTHR43427:SF12">
    <property type="entry name" value="CHLORIDE TRANSPORTER"/>
    <property type="match status" value="1"/>
</dbReference>
<dbReference type="RefSeq" id="WP_326439212.1">
    <property type="nucleotide sequence ID" value="NZ_JAYMFH010000003.1"/>
</dbReference>
<feature type="transmembrane region" description="Helical" evidence="7">
    <location>
        <begin position="188"/>
        <end position="208"/>
    </location>
</feature>
<gene>
    <name evidence="8" type="ORF">VJ920_04525</name>
</gene>
<feature type="transmembrane region" description="Helical" evidence="7">
    <location>
        <begin position="220"/>
        <end position="239"/>
    </location>
</feature>
<dbReference type="Proteomes" id="UP001343724">
    <property type="component" value="Unassembled WGS sequence"/>
</dbReference>
<comment type="subcellular location">
    <subcellularLocation>
        <location evidence="1">Membrane</location>
        <topology evidence="1">Multi-pass membrane protein</topology>
    </subcellularLocation>
</comment>
<evidence type="ECO:0000256" key="4">
    <source>
        <dbReference type="ARBA" id="ARBA00023136"/>
    </source>
</evidence>